<dbReference type="SUPFAM" id="SSF54980">
    <property type="entry name" value="EF-G C-terminal domain-like"/>
    <property type="match status" value="1"/>
</dbReference>
<dbReference type="CDD" id="cd16268">
    <property type="entry name" value="EF2_II"/>
    <property type="match status" value="1"/>
</dbReference>
<keyword evidence="2" id="KW-0342">GTP-binding</keyword>
<reference evidence="4 5" key="1">
    <citation type="journal article" date="2019" name="G3 (Bethesda)">
        <title>Sequencing of a Wild Apple (Malus baccata) Genome Unravels the Differences Between Cultivated and Wild Apple Species Regarding Disease Resistance and Cold Tolerance.</title>
        <authorList>
            <person name="Chen X."/>
        </authorList>
    </citation>
    <scope>NUCLEOTIDE SEQUENCE [LARGE SCALE GENOMIC DNA]</scope>
    <source>
        <strain evidence="5">cv. Shandingzi</strain>
        <tissue evidence="4">Leaves</tissue>
    </source>
</reference>
<dbReference type="GO" id="GO:0005525">
    <property type="term" value="F:GTP binding"/>
    <property type="evidence" value="ECO:0007669"/>
    <property type="project" value="UniProtKB-KW"/>
</dbReference>
<dbReference type="FunFam" id="3.30.70.870:FF:000002">
    <property type="entry name" value="Translation elongation factor 2"/>
    <property type="match status" value="1"/>
</dbReference>
<dbReference type="STRING" id="106549.A0A540LXD9"/>
<dbReference type="AlphaFoldDB" id="A0A540LXD9"/>
<dbReference type="PANTHER" id="PTHR42908:SF3">
    <property type="entry name" value="ELONGATION FACTOR-LIKE GTPASE 1"/>
    <property type="match status" value="1"/>
</dbReference>
<evidence type="ECO:0000256" key="2">
    <source>
        <dbReference type="ARBA" id="ARBA00023134"/>
    </source>
</evidence>
<dbReference type="GO" id="GO:1990904">
    <property type="term" value="C:ribonucleoprotein complex"/>
    <property type="evidence" value="ECO:0007669"/>
    <property type="project" value="TreeGrafter"/>
</dbReference>
<dbReference type="GO" id="GO:0003924">
    <property type="term" value="F:GTPase activity"/>
    <property type="evidence" value="ECO:0007669"/>
    <property type="project" value="TreeGrafter"/>
</dbReference>
<keyword evidence="5" id="KW-1185">Reference proteome</keyword>
<dbReference type="Gene3D" id="3.30.70.870">
    <property type="entry name" value="Elongation Factor G (Translational Gtpase), domain 3"/>
    <property type="match status" value="1"/>
</dbReference>
<dbReference type="Proteomes" id="UP000315295">
    <property type="component" value="Unassembled WGS sequence"/>
</dbReference>
<dbReference type="InterPro" id="IPR004161">
    <property type="entry name" value="EFTu-like_2"/>
</dbReference>
<dbReference type="GO" id="GO:0043022">
    <property type="term" value="F:ribosome binding"/>
    <property type="evidence" value="ECO:0007669"/>
    <property type="project" value="TreeGrafter"/>
</dbReference>
<dbReference type="PANTHER" id="PTHR42908">
    <property type="entry name" value="TRANSLATION ELONGATION FACTOR-RELATED"/>
    <property type="match status" value="1"/>
</dbReference>
<dbReference type="Pfam" id="PF03144">
    <property type="entry name" value="GTP_EFTU_D2"/>
    <property type="match status" value="1"/>
</dbReference>
<protein>
    <recommendedName>
        <fullName evidence="3">Translation elongation factor EFTu-like domain-containing protein</fullName>
    </recommendedName>
</protein>
<dbReference type="InterPro" id="IPR035647">
    <property type="entry name" value="EFG_III/V"/>
</dbReference>
<feature type="domain" description="Translation elongation factor EFTu-like" evidence="3">
    <location>
        <begin position="68"/>
        <end position="138"/>
    </location>
</feature>
<dbReference type="GO" id="GO:0042256">
    <property type="term" value="P:cytosolic ribosome assembly"/>
    <property type="evidence" value="ECO:0007669"/>
    <property type="project" value="TreeGrafter"/>
</dbReference>
<dbReference type="EMBL" id="VIEB01000438">
    <property type="protein sequence ID" value="TQD90932.1"/>
    <property type="molecule type" value="Genomic_DNA"/>
</dbReference>
<keyword evidence="1" id="KW-0547">Nucleotide-binding</keyword>
<organism evidence="4 5">
    <name type="scientific">Malus baccata</name>
    <name type="common">Siberian crab apple</name>
    <name type="synonym">Pyrus baccata</name>
    <dbReference type="NCBI Taxonomy" id="106549"/>
    <lineage>
        <taxon>Eukaryota</taxon>
        <taxon>Viridiplantae</taxon>
        <taxon>Streptophyta</taxon>
        <taxon>Embryophyta</taxon>
        <taxon>Tracheophyta</taxon>
        <taxon>Spermatophyta</taxon>
        <taxon>Magnoliopsida</taxon>
        <taxon>eudicotyledons</taxon>
        <taxon>Gunneridae</taxon>
        <taxon>Pentapetalae</taxon>
        <taxon>rosids</taxon>
        <taxon>fabids</taxon>
        <taxon>Rosales</taxon>
        <taxon>Rosaceae</taxon>
        <taxon>Amygdaloideae</taxon>
        <taxon>Maleae</taxon>
        <taxon>Malus</taxon>
    </lineage>
</organism>
<sequence>MGLIPMHFAEAELVRKSVEACNSCPQAPCVAFVSKMFAVPMKVLPQRGLDGEIENNISDEGELNECFLAFARIFSGVLYSGQKIYVLSALYDPLKGESVKKHMQVAELKSLYLMMGQGLTHVASVHAGNLVAIRGLGQHRKTVGLSPIAPTLRVAIEPTHPADMGALTKGLWLLNWADPFVGVTVFDRGENVLSAAGEVHLERCVKDLKERFARVSLEVSPPLVSYKETIEGNVGDKLENLKFFRSSSDYVEKKTAYSRCTIKVQVIKHPPSLTKVLEDSSDLLGDILGGRASQINKSLTQRFQGLQKMRTRLKH</sequence>
<dbReference type="Gene3D" id="2.40.30.10">
    <property type="entry name" value="Translation factors"/>
    <property type="match status" value="1"/>
</dbReference>
<accession>A0A540LXD9</accession>
<evidence type="ECO:0000313" key="4">
    <source>
        <dbReference type="EMBL" id="TQD90932.1"/>
    </source>
</evidence>
<comment type="caution">
    <text evidence="4">The sequence shown here is derived from an EMBL/GenBank/DDBJ whole genome shotgun (WGS) entry which is preliminary data.</text>
</comment>
<evidence type="ECO:0000313" key="5">
    <source>
        <dbReference type="Proteomes" id="UP000315295"/>
    </source>
</evidence>
<dbReference type="InterPro" id="IPR009000">
    <property type="entry name" value="Transl_B-barrel_sf"/>
</dbReference>
<dbReference type="GO" id="GO:0005829">
    <property type="term" value="C:cytosol"/>
    <property type="evidence" value="ECO:0007669"/>
    <property type="project" value="TreeGrafter"/>
</dbReference>
<dbReference type="SUPFAM" id="SSF50447">
    <property type="entry name" value="Translation proteins"/>
    <property type="match status" value="1"/>
</dbReference>
<evidence type="ECO:0000259" key="3">
    <source>
        <dbReference type="Pfam" id="PF03144"/>
    </source>
</evidence>
<proteinExistence type="predicted"/>
<name>A0A540LXD9_MALBA</name>
<evidence type="ECO:0000256" key="1">
    <source>
        <dbReference type="ARBA" id="ARBA00022741"/>
    </source>
</evidence>
<gene>
    <name evidence="4" type="ORF">C1H46_023535</name>
</gene>